<protein>
    <submittedName>
        <fullName evidence="3">Uncharacterized protein</fullName>
    </submittedName>
</protein>
<evidence type="ECO:0000256" key="1">
    <source>
        <dbReference type="SAM" id="Coils"/>
    </source>
</evidence>
<feature type="compositionally biased region" description="Acidic residues" evidence="2">
    <location>
        <begin position="261"/>
        <end position="281"/>
    </location>
</feature>
<evidence type="ECO:0000313" key="3">
    <source>
        <dbReference type="EMBL" id="KAK2185785.1"/>
    </source>
</evidence>
<keyword evidence="4" id="KW-1185">Reference proteome</keyword>
<dbReference type="PANTHER" id="PTHR21683">
    <property type="entry name" value="COILED-COIL DOMAIN-CONTAINING PROTEIN 42 LIKE-2-LIKE-RELATED"/>
    <property type="match status" value="1"/>
</dbReference>
<evidence type="ECO:0000313" key="4">
    <source>
        <dbReference type="Proteomes" id="UP001209878"/>
    </source>
</evidence>
<dbReference type="AlphaFoldDB" id="A0AAD9P0D1"/>
<evidence type="ECO:0000256" key="2">
    <source>
        <dbReference type="SAM" id="MobiDB-lite"/>
    </source>
</evidence>
<feature type="region of interest" description="Disordered" evidence="2">
    <location>
        <begin position="1"/>
        <end position="50"/>
    </location>
</feature>
<dbReference type="PANTHER" id="PTHR21683:SF3">
    <property type="entry name" value="CILIA AND FLAGELLA ASSOCIATED PROTEIN 100"/>
    <property type="match status" value="1"/>
</dbReference>
<proteinExistence type="predicted"/>
<feature type="coiled-coil region" evidence="1">
    <location>
        <begin position="65"/>
        <end position="131"/>
    </location>
</feature>
<keyword evidence="1" id="KW-0175">Coiled coil</keyword>
<reference evidence="3" key="1">
    <citation type="journal article" date="2023" name="Mol. Biol. Evol.">
        <title>Third-Generation Sequencing Reveals the Adaptive Role of the Epigenome in Three Deep-Sea Polychaetes.</title>
        <authorList>
            <person name="Perez M."/>
            <person name="Aroh O."/>
            <person name="Sun Y."/>
            <person name="Lan Y."/>
            <person name="Juniper S.K."/>
            <person name="Young C.R."/>
            <person name="Angers B."/>
            <person name="Qian P.Y."/>
        </authorList>
    </citation>
    <scope>NUCLEOTIDE SEQUENCE</scope>
    <source>
        <strain evidence="3">R07B-5</strain>
    </source>
</reference>
<dbReference type="Proteomes" id="UP001209878">
    <property type="component" value="Unassembled WGS sequence"/>
</dbReference>
<dbReference type="InterPro" id="IPR051147">
    <property type="entry name" value="CFAP_domain-containing"/>
</dbReference>
<feature type="compositionally biased region" description="Basic and acidic residues" evidence="2">
    <location>
        <begin position="204"/>
        <end position="243"/>
    </location>
</feature>
<dbReference type="EMBL" id="JAODUO010000222">
    <property type="protein sequence ID" value="KAK2185785.1"/>
    <property type="molecule type" value="Genomic_DNA"/>
</dbReference>
<comment type="caution">
    <text evidence="3">The sequence shown here is derived from an EMBL/GenBank/DDBJ whole genome shotgun (WGS) entry which is preliminary data.</text>
</comment>
<accession>A0AAD9P0D1</accession>
<name>A0AAD9P0D1_RIDPI</name>
<feature type="compositionally biased region" description="Polar residues" evidence="2">
    <location>
        <begin position="19"/>
        <end position="28"/>
    </location>
</feature>
<feature type="region of interest" description="Disordered" evidence="2">
    <location>
        <begin position="204"/>
        <end position="281"/>
    </location>
</feature>
<gene>
    <name evidence="3" type="ORF">NP493_222g01038</name>
</gene>
<sequence length="281" mass="32228">MKRSVTGVKAASRGGLESSPRTPVSSSGKLVPGEGSTASAAVSDDDSDEEQVLFFEDPQQLLDIFAELEEQNLSLIQNSQETEEALEEMKQTIKATQTKMDKETSILKEQIDKLKNAIKREVDKAKDLETKARLFSFGEFKSEDQELMLEALNKKVEDVYKHCIGENEANIGTLQMLTNIENRLEELFEEIEILPQDKVEAAEKAKEKERRMRQREDKVEQQKIHQEERIRRALERAKAEPKKRTGRPLVFRSEPPSFLKEEDDGSEQATREEEELAYYFT</sequence>
<organism evidence="3 4">
    <name type="scientific">Ridgeia piscesae</name>
    <name type="common">Tubeworm</name>
    <dbReference type="NCBI Taxonomy" id="27915"/>
    <lineage>
        <taxon>Eukaryota</taxon>
        <taxon>Metazoa</taxon>
        <taxon>Spiralia</taxon>
        <taxon>Lophotrochozoa</taxon>
        <taxon>Annelida</taxon>
        <taxon>Polychaeta</taxon>
        <taxon>Sedentaria</taxon>
        <taxon>Canalipalpata</taxon>
        <taxon>Sabellida</taxon>
        <taxon>Siboglinidae</taxon>
        <taxon>Ridgeia</taxon>
    </lineage>
</organism>